<dbReference type="PANTHER" id="PTHR15254:SF2">
    <property type="entry name" value="FANCONI ANEMIA GROUP G PROTEIN"/>
    <property type="match status" value="1"/>
</dbReference>
<dbReference type="PANTHER" id="PTHR15254">
    <property type="entry name" value="FANCONI ANEMIA GROUP G PROTEIN FAMILY MEMBER"/>
    <property type="match status" value="1"/>
</dbReference>
<reference evidence="3" key="1">
    <citation type="submission" date="2011-12" db="EMBL/GenBank/DDBJ databases">
        <title>The Draft Genome of Lepisosteus oculatus.</title>
        <authorList>
            <consortium name="The Broad Institute Genome Assembly &amp; Analysis Group"/>
            <consortium name="Computational R&amp;D Group"/>
            <consortium name="and Sequencing Platform"/>
            <person name="Di Palma F."/>
            <person name="Alfoldi J."/>
            <person name="Johnson J."/>
            <person name="Berlin A."/>
            <person name="Gnerre S."/>
            <person name="Jaffe D."/>
            <person name="MacCallum I."/>
            <person name="Young S."/>
            <person name="Walker B.J."/>
            <person name="Lander E.S."/>
            <person name="Lindblad-Toh K."/>
        </authorList>
    </citation>
    <scope>NUCLEOTIDE SEQUENCE [LARGE SCALE GENOMIC DNA]</scope>
</reference>
<dbReference type="EMBL" id="AHAT01014632">
    <property type="status" value="NOT_ANNOTATED_CDS"/>
    <property type="molecule type" value="Genomic_DNA"/>
</dbReference>
<dbReference type="Gene3D" id="1.25.40.10">
    <property type="entry name" value="Tetratricopeptide repeat domain"/>
    <property type="match status" value="1"/>
</dbReference>
<reference evidence="2" key="2">
    <citation type="submission" date="2025-08" db="UniProtKB">
        <authorList>
            <consortium name="Ensembl"/>
        </authorList>
    </citation>
    <scope>IDENTIFICATION</scope>
</reference>
<keyword evidence="3" id="KW-1185">Reference proteome</keyword>
<dbReference type="AlphaFoldDB" id="W5MHY9"/>
<dbReference type="GO" id="GO:0006974">
    <property type="term" value="P:DNA damage response"/>
    <property type="evidence" value="ECO:0000318"/>
    <property type="project" value="GO_Central"/>
</dbReference>
<evidence type="ECO:0000313" key="3">
    <source>
        <dbReference type="Proteomes" id="UP000018468"/>
    </source>
</evidence>
<proteinExistence type="predicted"/>
<dbReference type="EMBL" id="AHAT01014633">
    <property type="status" value="NOT_ANNOTATED_CDS"/>
    <property type="molecule type" value="Genomic_DNA"/>
</dbReference>
<accession>W5MHY9</accession>
<protein>
    <submittedName>
        <fullName evidence="2">FA complementation group G</fullName>
    </submittedName>
</protein>
<dbReference type="STRING" id="7918.ENSLOCP00000007998"/>
<feature type="repeat" description="TPR" evidence="1">
    <location>
        <begin position="251"/>
        <end position="284"/>
    </location>
</feature>
<dbReference type="EMBL" id="AHAT01014634">
    <property type="status" value="NOT_ANNOTATED_CDS"/>
    <property type="molecule type" value="Genomic_DNA"/>
</dbReference>
<evidence type="ECO:0000313" key="2">
    <source>
        <dbReference type="Ensembl" id="ENSLOCP00000007998.1"/>
    </source>
</evidence>
<dbReference type="InterPro" id="IPR019734">
    <property type="entry name" value="TPR_rpt"/>
</dbReference>
<dbReference type="InParanoid" id="W5MHY9"/>
<dbReference type="GeneTree" id="ENSGT00390000007195"/>
<dbReference type="GO" id="GO:0043240">
    <property type="term" value="C:Fanconi anaemia nuclear complex"/>
    <property type="evidence" value="ECO:0000318"/>
    <property type="project" value="GO_Central"/>
</dbReference>
<reference evidence="2" key="3">
    <citation type="submission" date="2025-09" db="UniProtKB">
        <authorList>
            <consortium name="Ensembl"/>
        </authorList>
    </citation>
    <scope>IDENTIFICATION</scope>
</reference>
<dbReference type="SUPFAM" id="SSF48452">
    <property type="entry name" value="TPR-like"/>
    <property type="match status" value="1"/>
</dbReference>
<dbReference type="HOGENOM" id="CLU_018870_0_0_1"/>
<dbReference type="Bgee" id="ENSLOCG00000006614">
    <property type="expression patterns" value="Expressed in ovary and 12 other cell types or tissues"/>
</dbReference>
<dbReference type="InterPro" id="IPR039684">
    <property type="entry name" value="FANCG"/>
</dbReference>
<dbReference type="InterPro" id="IPR011990">
    <property type="entry name" value="TPR-like_helical_dom_sf"/>
</dbReference>
<dbReference type="Proteomes" id="UP000018468">
    <property type="component" value="Linkage group LG2"/>
</dbReference>
<dbReference type="Pfam" id="PF00515">
    <property type="entry name" value="TPR_1"/>
    <property type="match status" value="1"/>
</dbReference>
<keyword evidence="1" id="KW-0802">TPR repeat</keyword>
<organism evidence="2 3">
    <name type="scientific">Lepisosteus oculatus</name>
    <name type="common">Spotted gar</name>
    <dbReference type="NCBI Taxonomy" id="7918"/>
    <lineage>
        <taxon>Eukaryota</taxon>
        <taxon>Metazoa</taxon>
        <taxon>Chordata</taxon>
        <taxon>Craniata</taxon>
        <taxon>Vertebrata</taxon>
        <taxon>Euteleostomi</taxon>
        <taxon>Actinopterygii</taxon>
        <taxon>Neopterygii</taxon>
        <taxon>Holostei</taxon>
        <taxon>Semionotiformes</taxon>
        <taxon>Lepisosteidae</taxon>
        <taxon>Lepisosteus</taxon>
    </lineage>
</organism>
<evidence type="ECO:0000256" key="1">
    <source>
        <dbReference type="PROSITE-ProRule" id="PRU00339"/>
    </source>
</evidence>
<dbReference type="GO" id="GO:0036297">
    <property type="term" value="P:interstrand cross-link repair"/>
    <property type="evidence" value="ECO:0007669"/>
    <property type="project" value="InterPro"/>
</dbReference>
<sequence length="621" mass="69881">MDRENCLGRRGCLDFWTKENNSIITKWKSVQRVQKGNHQKDLLKQCYSEIGKLLQKIQGLPSVAATLSLELTVLYNTLLFSFGLSDHGGAGRGELLTLGLVRALEALDSEPQSSDPLDLWRAVLQISGSQEWIVFFHQLACLQWAEWLSAGQLEKIRELAVLLADSRVSHCRMAERTVMFYIQQILCPVDSISRPEYLQEKQIQKNIIISKYLISYVFLVGAEMMEAGEVSAALLNFQEAAALPCPRSVLAQVHTLMGLCLRQLGRPQSALQCYRKALEIDFGCLSALYQSSLVFRQLAVAQAEIEALRLLHSAVKESCCNWIHLITHESLLCSPSLISTFKTPAVLGVKHSLAQSNLRYGRISEAVEQYLDLLTSFHNDEQLVTTDSSPALPRIPEIYLEAAVSLLKAKRYWDVVAVCEEVVAKTVDLIPQRLTLDHTEGKKESLNCALWAATAFFFQGQAFTWLKESKESISNYTRCINIVIKVPVEHTGWLRGGPDLCEETLTSIMALRRLKALAFAGRGVSFMARQQGKEALLNFQLSLQATPGCEETELWLTEALWSLGRREEAVAFWSKHQSSTREETVEEVPQRALPLYLMSSVGEMETVDAEEMRRRMRECSS</sequence>
<name>W5MHY9_LEPOC</name>
<dbReference type="Ensembl" id="ENSLOCT00000008008.1">
    <property type="protein sequence ID" value="ENSLOCP00000007998.1"/>
    <property type="gene ID" value="ENSLOCG00000006614.1"/>
</dbReference>
<dbReference type="OMA" id="CCLAWRA"/>
<dbReference type="SMART" id="SM00028">
    <property type="entry name" value="TPR"/>
    <property type="match status" value="4"/>
</dbReference>
<dbReference type="eggNOG" id="ENOG502QVUI">
    <property type="taxonomic scope" value="Eukaryota"/>
</dbReference>
<dbReference type="PROSITE" id="PS50005">
    <property type="entry name" value="TPR"/>
    <property type="match status" value="1"/>
</dbReference>